<feature type="transmembrane region" description="Helical" evidence="8">
    <location>
        <begin position="40"/>
        <end position="66"/>
    </location>
</feature>
<feature type="domain" description="Casparian strip membrane protein" evidence="9">
    <location>
        <begin position="8"/>
        <end position="95"/>
    </location>
</feature>
<comment type="similarity">
    <text evidence="2 8">Belongs to the Casparian strip membrane proteins (CASP) family.</text>
</comment>
<evidence type="ECO:0000256" key="8">
    <source>
        <dbReference type="RuleBase" id="RU361233"/>
    </source>
</evidence>
<dbReference type="GO" id="GO:0005886">
    <property type="term" value="C:plasma membrane"/>
    <property type="evidence" value="ECO:0007669"/>
    <property type="project" value="UniProtKB-SubCell"/>
</dbReference>
<reference evidence="10" key="1">
    <citation type="journal article" date="2023" name="Nat. Commun.">
        <title>Diploid and tetraploid genomes of Acorus and the evolution of monocots.</title>
        <authorList>
            <person name="Ma L."/>
            <person name="Liu K.W."/>
            <person name="Li Z."/>
            <person name="Hsiao Y.Y."/>
            <person name="Qi Y."/>
            <person name="Fu T."/>
            <person name="Tang G.D."/>
            <person name="Zhang D."/>
            <person name="Sun W.H."/>
            <person name="Liu D.K."/>
            <person name="Li Y."/>
            <person name="Chen G.Z."/>
            <person name="Liu X.D."/>
            <person name="Liao X.Y."/>
            <person name="Jiang Y.T."/>
            <person name="Yu X."/>
            <person name="Hao Y."/>
            <person name="Huang J."/>
            <person name="Zhao X.W."/>
            <person name="Ke S."/>
            <person name="Chen Y.Y."/>
            <person name="Wu W.L."/>
            <person name="Hsu J.L."/>
            <person name="Lin Y.F."/>
            <person name="Huang M.D."/>
            <person name="Li C.Y."/>
            <person name="Huang L."/>
            <person name="Wang Z.W."/>
            <person name="Zhao X."/>
            <person name="Zhong W.Y."/>
            <person name="Peng D.H."/>
            <person name="Ahmad S."/>
            <person name="Lan S."/>
            <person name="Zhang J.S."/>
            <person name="Tsai W.C."/>
            <person name="Van de Peer Y."/>
            <person name="Liu Z.J."/>
        </authorList>
    </citation>
    <scope>NUCLEOTIDE SEQUENCE</scope>
    <source>
        <strain evidence="10">CP</strain>
    </source>
</reference>
<keyword evidence="11" id="KW-1185">Reference proteome</keyword>
<dbReference type="InterPro" id="IPR045009">
    <property type="entry name" value="CASPL-5"/>
</dbReference>
<evidence type="ECO:0000313" key="10">
    <source>
        <dbReference type="EMBL" id="KAK1320422.1"/>
    </source>
</evidence>
<protein>
    <recommendedName>
        <fullName evidence="8">CASP-like protein</fullName>
    </recommendedName>
</protein>
<reference evidence="10" key="2">
    <citation type="submission" date="2023-06" db="EMBL/GenBank/DDBJ databases">
        <authorList>
            <person name="Ma L."/>
            <person name="Liu K.-W."/>
            <person name="Li Z."/>
            <person name="Hsiao Y.-Y."/>
            <person name="Qi Y."/>
            <person name="Fu T."/>
            <person name="Tang G."/>
            <person name="Zhang D."/>
            <person name="Sun W.-H."/>
            <person name="Liu D.-K."/>
            <person name="Li Y."/>
            <person name="Chen G.-Z."/>
            <person name="Liu X.-D."/>
            <person name="Liao X.-Y."/>
            <person name="Jiang Y.-T."/>
            <person name="Yu X."/>
            <person name="Hao Y."/>
            <person name="Huang J."/>
            <person name="Zhao X.-W."/>
            <person name="Ke S."/>
            <person name="Chen Y.-Y."/>
            <person name="Wu W.-L."/>
            <person name="Hsu J.-L."/>
            <person name="Lin Y.-F."/>
            <person name="Huang M.-D."/>
            <person name="Li C.-Y."/>
            <person name="Huang L."/>
            <person name="Wang Z.-W."/>
            <person name="Zhao X."/>
            <person name="Zhong W.-Y."/>
            <person name="Peng D.-H."/>
            <person name="Ahmad S."/>
            <person name="Lan S."/>
            <person name="Zhang J.-S."/>
            <person name="Tsai W.-C."/>
            <person name="Van De Peer Y."/>
            <person name="Liu Z.-J."/>
        </authorList>
    </citation>
    <scope>NUCLEOTIDE SEQUENCE</scope>
    <source>
        <strain evidence="10">CP</strain>
        <tissue evidence="10">Leaves</tissue>
    </source>
</reference>
<sequence>MKVLVGGPGTLSGLTLRLGQCLFAAASIGTMVTSLGFTNYTAFCYLIASMGLQVLWSLGLACLDFHAWKFKRDLQNPILVSLFVVGDWVTATLSLRLPVHPQVSLFCSQMMFTSAIKLTSNAAVTKSPWHWPLSHGSSSPCPLLSCSGSWPPFDKYDPPWDEGLVRSHQNQLVKERRHKWLVLAQTFSE</sequence>
<dbReference type="Pfam" id="PF04535">
    <property type="entry name" value="CASP_dom"/>
    <property type="match status" value="1"/>
</dbReference>
<evidence type="ECO:0000256" key="2">
    <source>
        <dbReference type="ARBA" id="ARBA00007651"/>
    </source>
</evidence>
<accession>A0AAV9F756</accession>
<evidence type="ECO:0000256" key="1">
    <source>
        <dbReference type="ARBA" id="ARBA00004651"/>
    </source>
</evidence>
<evidence type="ECO:0000313" key="11">
    <source>
        <dbReference type="Proteomes" id="UP001180020"/>
    </source>
</evidence>
<evidence type="ECO:0000256" key="5">
    <source>
        <dbReference type="ARBA" id="ARBA00022692"/>
    </source>
</evidence>
<proteinExistence type="inferred from homology"/>
<keyword evidence="7 8" id="KW-0472">Membrane</keyword>
<evidence type="ECO:0000256" key="4">
    <source>
        <dbReference type="ARBA" id="ARBA00022475"/>
    </source>
</evidence>
<comment type="subcellular location">
    <subcellularLocation>
        <location evidence="1 8">Cell membrane</location>
        <topology evidence="1 8">Multi-pass membrane protein</topology>
    </subcellularLocation>
</comment>
<dbReference type="EMBL" id="JAUJYO010000003">
    <property type="protein sequence ID" value="KAK1320422.1"/>
    <property type="molecule type" value="Genomic_DNA"/>
</dbReference>
<dbReference type="PANTHER" id="PTHR32021:SF0">
    <property type="entry name" value="CASP-LIKE PROTEIN 5B2"/>
    <property type="match status" value="1"/>
</dbReference>
<dbReference type="AlphaFoldDB" id="A0AAV9F756"/>
<comment type="caution">
    <text evidence="10">The sequence shown here is derived from an EMBL/GenBank/DDBJ whole genome shotgun (WGS) entry which is preliminary data.</text>
</comment>
<keyword evidence="6 8" id="KW-1133">Transmembrane helix</keyword>
<evidence type="ECO:0000256" key="6">
    <source>
        <dbReference type="ARBA" id="ARBA00022989"/>
    </source>
</evidence>
<organism evidence="10 11">
    <name type="scientific">Acorus calamus</name>
    <name type="common">Sweet flag</name>
    <dbReference type="NCBI Taxonomy" id="4465"/>
    <lineage>
        <taxon>Eukaryota</taxon>
        <taxon>Viridiplantae</taxon>
        <taxon>Streptophyta</taxon>
        <taxon>Embryophyta</taxon>
        <taxon>Tracheophyta</taxon>
        <taxon>Spermatophyta</taxon>
        <taxon>Magnoliopsida</taxon>
        <taxon>Liliopsida</taxon>
        <taxon>Acoraceae</taxon>
        <taxon>Acorus</taxon>
    </lineage>
</organism>
<keyword evidence="5 8" id="KW-0812">Transmembrane</keyword>
<dbReference type="Proteomes" id="UP001180020">
    <property type="component" value="Unassembled WGS sequence"/>
</dbReference>
<dbReference type="PANTHER" id="PTHR32021">
    <property type="entry name" value="CASP-LIKE PROTEIN 5B3"/>
    <property type="match status" value="1"/>
</dbReference>
<gene>
    <name evidence="10" type="ORF">QJS10_CPA03g01715</name>
</gene>
<keyword evidence="4 8" id="KW-1003">Cell membrane</keyword>
<evidence type="ECO:0000256" key="7">
    <source>
        <dbReference type="ARBA" id="ARBA00023136"/>
    </source>
</evidence>
<comment type="subunit">
    <text evidence="3 8">Homodimer and heterodimers.</text>
</comment>
<name>A0AAV9F756_ACOCL</name>
<feature type="transmembrane region" description="Helical" evidence="8">
    <location>
        <begin position="78"/>
        <end position="99"/>
    </location>
</feature>
<dbReference type="InterPro" id="IPR006702">
    <property type="entry name" value="CASP_dom"/>
</dbReference>
<comment type="caution">
    <text evidence="8">Lacks conserved residue(s) required for the propagation of feature annotation.</text>
</comment>
<evidence type="ECO:0000259" key="9">
    <source>
        <dbReference type="Pfam" id="PF04535"/>
    </source>
</evidence>
<evidence type="ECO:0000256" key="3">
    <source>
        <dbReference type="ARBA" id="ARBA00011489"/>
    </source>
</evidence>